<feature type="domain" description="C-type lectin" evidence="9">
    <location>
        <begin position="1224"/>
        <end position="1251"/>
    </location>
</feature>
<evidence type="ECO:0000259" key="8">
    <source>
        <dbReference type="PROSITE" id="PS50026"/>
    </source>
</evidence>
<dbReference type="InterPro" id="IPR009030">
    <property type="entry name" value="Growth_fac_rcpt_cys_sf"/>
</dbReference>
<feature type="disulfide bond" evidence="5">
    <location>
        <begin position="905"/>
        <end position="915"/>
    </location>
</feature>
<keyword evidence="7" id="KW-0812">Transmembrane</keyword>
<dbReference type="FunFam" id="2.10.25.10:FF:000901">
    <property type="entry name" value="Uncharacterized protein"/>
    <property type="match status" value="8"/>
</dbReference>
<feature type="disulfide bond" evidence="5">
    <location>
        <begin position="1586"/>
        <end position="1596"/>
    </location>
</feature>
<feature type="disulfide bond" evidence="5">
    <location>
        <begin position="1186"/>
        <end position="1196"/>
    </location>
</feature>
<feature type="domain" description="EGF-like" evidence="8">
    <location>
        <begin position="404"/>
        <end position="439"/>
    </location>
</feature>
<dbReference type="SUPFAM" id="SSF57184">
    <property type="entry name" value="Growth factor receptor domain"/>
    <property type="match status" value="5"/>
</dbReference>
<feature type="domain" description="EGF-like" evidence="8">
    <location>
        <begin position="441"/>
        <end position="476"/>
    </location>
</feature>
<protein>
    <submittedName>
        <fullName evidence="10">Uncharacterized protein</fullName>
    </submittedName>
</protein>
<feature type="domain" description="EGF-like" evidence="8">
    <location>
        <begin position="827"/>
        <end position="862"/>
    </location>
</feature>
<feature type="domain" description="EGF-like" evidence="8">
    <location>
        <begin position="1145"/>
        <end position="1180"/>
    </location>
</feature>
<dbReference type="SUPFAM" id="SSF56436">
    <property type="entry name" value="C-type lectin-like"/>
    <property type="match status" value="2"/>
</dbReference>
<feature type="disulfide bond" evidence="5">
    <location>
        <begin position="1207"/>
        <end position="1216"/>
    </location>
</feature>
<feature type="disulfide bond" evidence="5">
    <location>
        <begin position="778"/>
        <end position="787"/>
    </location>
</feature>
<dbReference type="FunFam" id="2.10.25.10:FF:000279">
    <property type="entry name" value="Neurogenic locus notch 1"/>
    <property type="match status" value="3"/>
</dbReference>
<feature type="region of interest" description="Disordered" evidence="6">
    <location>
        <begin position="1"/>
        <end position="98"/>
    </location>
</feature>
<feature type="disulfide bond" evidence="5">
    <location>
        <begin position="445"/>
        <end position="455"/>
    </location>
</feature>
<feature type="disulfide bond" evidence="5">
    <location>
        <begin position="1607"/>
        <end position="1616"/>
    </location>
</feature>
<dbReference type="PANTHER" id="PTHR24049">
    <property type="entry name" value="CRUMBS FAMILY MEMBER"/>
    <property type="match status" value="1"/>
</dbReference>
<feature type="disulfide bond" evidence="5">
    <location>
        <begin position="1063"/>
        <end position="1073"/>
    </location>
</feature>
<dbReference type="Pfam" id="PF12661">
    <property type="entry name" value="hEGF"/>
    <property type="match status" value="1"/>
</dbReference>
<feature type="compositionally biased region" description="Polar residues" evidence="6">
    <location>
        <begin position="1295"/>
        <end position="1313"/>
    </location>
</feature>
<feature type="domain" description="EGF-like" evidence="8">
    <location>
        <begin position="1059"/>
        <end position="1094"/>
    </location>
</feature>
<gene>
    <name evidence="10" type="ORF">BRAFLDRAFT_80821</name>
</gene>
<feature type="disulfide bond" evidence="5">
    <location>
        <begin position="1170"/>
        <end position="1179"/>
    </location>
</feature>
<dbReference type="InterPro" id="IPR000152">
    <property type="entry name" value="EGF-type_Asp/Asn_hydroxyl_site"/>
</dbReference>
<sequence>MATTETTPLSEQEHAKWEDVGVTKPSSKLQRALNEDDAKKKDMTAPNIGSEHQTSVPNIYTPAPTRGKDAHEIKEEISSSVAEKDLKSRSKATDRGKHAYEHTIVEKQTESSLYGSASGICTDKQAAAAGPRYLHVGDHVVVCTGHESEHTYGYREAEGVSEEYEEDHCSHYYKNPEECYGYKVPEEVNNAYEEESCSHDYDNSEDAYRYKVPEEANNAHEEESCSNDYDKPENVYGYKDPKEVSFAYRAKERVVEMWSEWKSSKVCWLAMGCGLLFISSVVIAGILTAHFMITFDGRVAFGSKLQQNGTMILESSTPWKTTFYEENNSAFDEFIVIGPTTTYLPFTNSSLTSDALPITATFLITTDLNECAKKACKHGNCQKKDDGYKCTCSPGWTGLNCNQDINECTGNPCQHGRCVNKDGGYKCTCSPGWSGQNCQQDINECTRNPCQHGRCVNNHGGYKCACSPEWTGQNCQQDIDECTRNPCLHGRCENKDGYYKCTCSPGWTGLNCQQEIDGCSSNPCQHGHCVNNNGLYQCTCSPGRTGHICQIGMAKPKTCSGQEEEGKMTFEEGSCNSSNDYDKPEDVYGYKDPKEVSFAYRAKERVQEVWSRWKSNIFCLLAMGCGLLFVASVVIAGILAAHLLSTYDERVALGSEMQENGTMIMESSTPWKTTFYEENNSAFDEVSSTPTYLLVTNSSVTADASPVTATILLPTNLTECAKKTCMHGTGQDRDGNNAFTCSPGWTGQNCNQDIDECTKNPCQHGRCVNKDGGYKCTCSPGWTGQNCQQDINECTKDPCQHGRCVNKDGGYKCTCSPGWTGQACDQDINECTRTPCQHGRCVNKDGGYTCTCSPGLTGQNCNRDINECTRTPCQHGRCVNKDGGYTCTCSPGLTGQNCNRDINECTRTPCQHGRCVNKDGGYTCTCSPGLTGQNCNRDIDQCTRNPCKHGRCVNKDGGYKCTCSLGWTGKNCQQRSKSCGYTSLGCWKDVPSARAISILEKTDPRLDGRYTRRTNAIDKCYQVAVSRGFTTFAVQHGGQCFGSADGINTYKKYGRSTAYIDECARNPCQHGRCVNKDDGYKCTCLPGWTGQACDQDINECSRKPCQHGRCVNKDGGYKCTCSPGWIGQNCKQELEMAKYLMYNTDIDECTRNPCQHGRCVNKDGNYKCTCSPGWTGQNCKHDINECSRKPCQHGRCVNKDGGYKCTCSPGWTGQNCKQAPDKGVWIGLRKNGRAWKWNDGSRFSYQNWDHGMATTETTPPSEQEHTKRESVGVTTPSSKFQKALKNTKEKDVTAPKSSSGHQPSVPNIYTPTPTRGKHAQKVNKELSSSIADKDLKIRSKAVYRGKHAYEHTIVGEQAEAGPYDSAPGIHTDKPRYLNVGDHVVVCSGHESEHTYGYREAEEVSEGYKEGHCSHYYKDPEDCYGYKVPEEVNKAYEEESRSHDYDKPEDAYKDPKEVSFAYRAKERVVEIWSKWKFSRVCWLAMGCGLLVVAAVVIAGIMATQITFDGRVALASKLKQNGTMILEPSTPLKTAFYEENNSAFDEIAVIDSTPTYVPFTNSNVTSDALPIKVTFLSTTASYKDLDECTRKPCQNGRCVNKDGGYKCTCSHGWTGQNCQQEGAYGYKVPEEVNNAYEEESCSSDFDKPEDAYKDPTEVSFAYRAKVPDKRAEPLIWLGLRKEAGQWKWTDESPVGYTNWARGEPSNTLLVSFFKGENCAAVYSKTGKNWVFGKKRHTGQWNDALCDAKYPYICEKPI</sequence>
<feature type="region of interest" description="Disordered" evidence="6">
    <location>
        <begin position="1246"/>
        <end position="1319"/>
    </location>
</feature>
<dbReference type="InterPro" id="IPR013032">
    <property type="entry name" value="EGF-like_CS"/>
</dbReference>
<feature type="disulfide bond" evidence="5">
    <location>
        <begin position="889"/>
        <end position="898"/>
    </location>
</feature>
<dbReference type="CDD" id="cd00054">
    <property type="entry name" value="EGF_CA"/>
    <property type="match status" value="15"/>
</dbReference>
<evidence type="ECO:0000256" key="7">
    <source>
        <dbReference type="SAM" id="Phobius"/>
    </source>
</evidence>
<feature type="domain" description="C-type lectin" evidence="9">
    <location>
        <begin position="1636"/>
        <end position="1752"/>
    </location>
</feature>
<evidence type="ECO:0000256" key="4">
    <source>
        <dbReference type="ARBA" id="ARBA00023180"/>
    </source>
</evidence>
<dbReference type="PROSITE" id="PS01186">
    <property type="entry name" value="EGF_2"/>
    <property type="match status" value="11"/>
</dbReference>
<feature type="disulfide bond" evidence="5">
    <location>
        <begin position="942"/>
        <end position="952"/>
    </location>
</feature>
<reference evidence="10" key="1">
    <citation type="journal article" date="2008" name="Nature">
        <title>The amphioxus genome and the evolution of the chordate karyotype.</title>
        <authorList>
            <consortium name="US DOE Joint Genome Institute (JGI-PGF)"/>
            <person name="Putnam N.H."/>
            <person name="Butts T."/>
            <person name="Ferrier D.E.K."/>
            <person name="Furlong R.F."/>
            <person name="Hellsten U."/>
            <person name="Kawashima T."/>
            <person name="Robinson-Rechavi M."/>
            <person name="Shoguchi E."/>
            <person name="Terry A."/>
            <person name="Yu J.-K."/>
            <person name="Benito-Gutierrez E.L."/>
            <person name="Dubchak I."/>
            <person name="Garcia-Fernandez J."/>
            <person name="Gibson-Brown J.J."/>
            <person name="Grigoriev I.V."/>
            <person name="Horton A.C."/>
            <person name="de Jong P.J."/>
            <person name="Jurka J."/>
            <person name="Kapitonov V.V."/>
            <person name="Kohara Y."/>
            <person name="Kuroki Y."/>
            <person name="Lindquist E."/>
            <person name="Lucas S."/>
            <person name="Osoegawa K."/>
            <person name="Pennacchio L.A."/>
            <person name="Salamov A.A."/>
            <person name="Satou Y."/>
            <person name="Sauka-Spengler T."/>
            <person name="Schmutz J."/>
            <person name="Shin-I T."/>
            <person name="Toyoda A."/>
            <person name="Bronner-Fraser M."/>
            <person name="Fujiyama A."/>
            <person name="Holland L.Z."/>
            <person name="Holland P.W.H."/>
            <person name="Satoh N."/>
            <person name="Rokhsar D.S."/>
        </authorList>
    </citation>
    <scope>NUCLEOTIDE SEQUENCE [LARGE SCALE GENOMIC DNA]</scope>
    <source>
        <strain evidence="10">S238N-H82</strain>
        <tissue evidence="10">Testes</tissue>
    </source>
</reference>
<feature type="disulfide bond" evidence="5">
    <location>
        <begin position="540"/>
        <end position="549"/>
    </location>
</feature>
<feature type="domain" description="EGF-like" evidence="8">
    <location>
        <begin position="515"/>
        <end position="550"/>
    </location>
</feature>
<dbReference type="PROSITE" id="PS00010">
    <property type="entry name" value="ASX_HYDROXYL"/>
    <property type="match status" value="15"/>
</dbReference>
<feature type="disulfide bond" evidence="5">
    <location>
        <begin position="1121"/>
        <end position="1130"/>
    </location>
</feature>
<keyword evidence="7" id="KW-0472">Membrane</keyword>
<comment type="caution">
    <text evidence="5">Lacks conserved residue(s) required for the propagation of feature annotation.</text>
</comment>
<feature type="domain" description="EGF-like" evidence="8">
    <location>
        <begin position="367"/>
        <end position="402"/>
    </location>
</feature>
<dbReference type="Gene3D" id="2.10.25.10">
    <property type="entry name" value="Laminin"/>
    <property type="match status" value="16"/>
</dbReference>
<dbReference type="GO" id="GO:0005509">
    <property type="term" value="F:calcium ion binding"/>
    <property type="evidence" value="ECO:0007669"/>
    <property type="project" value="InterPro"/>
</dbReference>
<feature type="transmembrane region" description="Helical" evidence="7">
    <location>
        <begin position="268"/>
        <end position="295"/>
    </location>
</feature>
<evidence type="ECO:0000256" key="5">
    <source>
        <dbReference type="PROSITE-ProRule" id="PRU00076"/>
    </source>
</evidence>
<feature type="disulfide bond" evidence="5">
    <location>
        <begin position="868"/>
        <end position="878"/>
    </location>
</feature>
<feature type="disulfide bond" evidence="5">
    <location>
        <begin position="392"/>
        <end position="401"/>
    </location>
</feature>
<dbReference type="InParanoid" id="C3ZIL3"/>
<keyword evidence="1 5" id="KW-0245">EGF-like domain</keyword>
<feature type="compositionally biased region" description="Basic and acidic residues" evidence="6">
    <location>
        <begin position="33"/>
        <end position="43"/>
    </location>
</feature>
<keyword evidence="4" id="KW-0325">Glycoprotein</keyword>
<feature type="disulfide bond" evidence="5">
    <location>
        <begin position="926"/>
        <end position="935"/>
    </location>
</feature>
<feature type="domain" description="EGF-like" evidence="8">
    <location>
        <begin position="1096"/>
        <end position="1131"/>
    </location>
</feature>
<feature type="disulfide bond" evidence="5">
    <location>
        <begin position="852"/>
        <end position="861"/>
    </location>
</feature>
<dbReference type="PRINTS" id="PR01983">
    <property type="entry name" value="NOTCH"/>
</dbReference>
<feature type="disulfide bond" evidence="5">
    <location>
        <begin position="408"/>
        <end position="418"/>
    </location>
</feature>
<feature type="domain" description="EGF-like" evidence="8">
    <location>
        <begin position="901"/>
        <end position="936"/>
    </location>
</feature>
<dbReference type="SUPFAM" id="SSF57196">
    <property type="entry name" value="EGF/Laminin"/>
    <property type="match status" value="1"/>
</dbReference>
<dbReference type="PANTHER" id="PTHR24049:SF35">
    <property type="entry name" value="EGF-LIKE DOMAIN-CONTAINING PROTEIN"/>
    <property type="match status" value="1"/>
</dbReference>
<feature type="disulfide bond" evidence="5">
    <location>
        <begin position="371"/>
        <end position="381"/>
    </location>
</feature>
<dbReference type="PROSITE" id="PS50026">
    <property type="entry name" value="EGF_3"/>
    <property type="match status" value="16"/>
</dbReference>
<dbReference type="InterPro" id="IPR000742">
    <property type="entry name" value="EGF"/>
</dbReference>
<feature type="disulfide bond" evidence="5">
    <location>
        <begin position="757"/>
        <end position="767"/>
    </location>
</feature>
<dbReference type="eggNOG" id="KOG1217">
    <property type="taxonomic scope" value="Eukaryota"/>
</dbReference>
<evidence type="ECO:0000256" key="2">
    <source>
        <dbReference type="ARBA" id="ARBA00022737"/>
    </source>
</evidence>
<dbReference type="InterPro" id="IPR001881">
    <property type="entry name" value="EGF-like_Ca-bd_dom"/>
</dbReference>
<dbReference type="Pfam" id="PF00008">
    <property type="entry name" value="EGF"/>
    <property type="match status" value="3"/>
</dbReference>
<keyword evidence="2" id="KW-0677">Repeat</keyword>
<evidence type="ECO:0000313" key="10">
    <source>
        <dbReference type="EMBL" id="EEN47738.1"/>
    </source>
</evidence>
<keyword evidence="3 5" id="KW-1015">Disulfide bond</keyword>
<dbReference type="PROSITE" id="PS50041">
    <property type="entry name" value="C_TYPE_LECTIN_2"/>
    <property type="match status" value="2"/>
</dbReference>
<organism>
    <name type="scientific">Branchiostoma floridae</name>
    <name type="common">Florida lancelet</name>
    <name type="synonym">Amphioxus</name>
    <dbReference type="NCBI Taxonomy" id="7739"/>
    <lineage>
        <taxon>Eukaryota</taxon>
        <taxon>Metazoa</taxon>
        <taxon>Chordata</taxon>
        <taxon>Cephalochordata</taxon>
        <taxon>Leptocardii</taxon>
        <taxon>Amphioxiformes</taxon>
        <taxon>Branchiostomatidae</taxon>
        <taxon>Branchiostoma</taxon>
    </lineage>
</organism>
<proteinExistence type="predicted"/>
<feature type="domain" description="EGF-like" evidence="8">
    <location>
        <begin position="1582"/>
        <end position="1617"/>
    </location>
</feature>
<dbReference type="InterPro" id="IPR051022">
    <property type="entry name" value="Notch_Cell-Fate_Det"/>
</dbReference>
<dbReference type="PROSITE" id="PS01187">
    <property type="entry name" value="EGF_CA"/>
    <property type="match status" value="6"/>
</dbReference>
<dbReference type="CDD" id="cd00037">
    <property type="entry name" value="CLECT"/>
    <property type="match status" value="1"/>
</dbReference>
<feature type="domain" description="EGF-like" evidence="8">
    <location>
        <begin position="478"/>
        <end position="513"/>
    </location>
</feature>
<dbReference type="SMART" id="SM00179">
    <property type="entry name" value="EGF_CA"/>
    <property type="match status" value="16"/>
</dbReference>
<feature type="domain" description="EGF-like" evidence="8">
    <location>
        <begin position="753"/>
        <end position="788"/>
    </location>
</feature>
<dbReference type="InterPro" id="IPR001304">
    <property type="entry name" value="C-type_lectin-like"/>
</dbReference>
<feature type="disulfide bond" evidence="5">
    <location>
        <begin position="831"/>
        <end position="841"/>
    </location>
</feature>
<feature type="domain" description="EGF-like" evidence="8">
    <location>
        <begin position="790"/>
        <end position="825"/>
    </location>
</feature>
<feature type="disulfide bond" evidence="5">
    <location>
        <begin position="519"/>
        <end position="529"/>
    </location>
</feature>
<feature type="disulfide bond" evidence="5">
    <location>
        <begin position="466"/>
        <end position="475"/>
    </location>
</feature>
<dbReference type="Pfam" id="PF07645">
    <property type="entry name" value="EGF_CA"/>
    <property type="match status" value="5"/>
</dbReference>
<dbReference type="Pfam" id="PF25024">
    <property type="entry name" value="EGF_TEN"/>
    <property type="match status" value="1"/>
</dbReference>
<feature type="disulfide bond" evidence="5">
    <location>
        <begin position="815"/>
        <end position="824"/>
    </location>
</feature>
<dbReference type="PROSITE" id="PS00022">
    <property type="entry name" value="EGF_1"/>
    <property type="match status" value="16"/>
</dbReference>
<accession>C3ZIL3</accession>
<feature type="disulfide bond" evidence="5">
    <location>
        <begin position="794"/>
        <end position="804"/>
    </location>
</feature>
<dbReference type="InterPro" id="IPR049883">
    <property type="entry name" value="NOTCH1_EGF-like"/>
</dbReference>
<dbReference type="SMART" id="SM00034">
    <property type="entry name" value="CLECT"/>
    <property type="match status" value="1"/>
</dbReference>
<feature type="transmembrane region" description="Helical" evidence="7">
    <location>
        <begin position="1481"/>
        <end position="1506"/>
    </location>
</feature>
<feature type="transmembrane region" description="Helical" evidence="7">
    <location>
        <begin position="617"/>
        <end position="644"/>
    </location>
</feature>
<keyword evidence="7" id="KW-1133">Transmembrane helix</keyword>
<evidence type="ECO:0000256" key="6">
    <source>
        <dbReference type="SAM" id="MobiDB-lite"/>
    </source>
</evidence>
<feature type="disulfide bond" evidence="5">
    <location>
        <begin position="1149"/>
        <end position="1159"/>
    </location>
</feature>
<feature type="compositionally biased region" description="Polar residues" evidence="6">
    <location>
        <begin position="1"/>
        <end position="10"/>
    </location>
</feature>
<dbReference type="SMART" id="SM00181">
    <property type="entry name" value="EGF"/>
    <property type="match status" value="17"/>
</dbReference>
<dbReference type="InterPro" id="IPR016186">
    <property type="entry name" value="C-type_lectin-like/link_sf"/>
</dbReference>
<feature type="compositionally biased region" description="Basic and acidic residues" evidence="6">
    <location>
        <begin position="11"/>
        <end position="21"/>
    </location>
</feature>
<dbReference type="EMBL" id="GG666627">
    <property type="protein sequence ID" value="EEN47738.1"/>
    <property type="molecule type" value="Genomic_DNA"/>
</dbReference>
<feature type="domain" description="EGF-like" evidence="8">
    <location>
        <begin position="938"/>
        <end position="973"/>
    </location>
</feature>
<dbReference type="InterPro" id="IPR016187">
    <property type="entry name" value="CTDL_fold"/>
</dbReference>
<feature type="disulfide bond" evidence="5">
    <location>
        <begin position="1100"/>
        <end position="1110"/>
    </location>
</feature>
<feature type="compositionally biased region" description="Basic and acidic residues" evidence="6">
    <location>
        <begin position="66"/>
        <end position="98"/>
    </location>
</feature>
<name>C3ZIL3_BRAFL</name>
<evidence type="ECO:0000256" key="3">
    <source>
        <dbReference type="ARBA" id="ARBA00023157"/>
    </source>
</evidence>
<feature type="domain" description="EGF-like" evidence="8">
    <location>
        <begin position="864"/>
        <end position="899"/>
    </location>
</feature>
<feature type="disulfide bond" evidence="5">
    <location>
        <begin position="503"/>
        <end position="512"/>
    </location>
</feature>
<feature type="disulfide bond" evidence="5">
    <location>
        <begin position="429"/>
        <end position="438"/>
    </location>
</feature>
<feature type="disulfide bond" evidence="5">
    <location>
        <begin position="482"/>
        <end position="492"/>
    </location>
</feature>
<evidence type="ECO:0000256" key="1">
    <source>
        <dbReference type="ARBA" id="ARBA00022536"/>
    </source>
</evidence>
<evidence type="ECO:0000259" key="9">
    <source>
        <dbReference type="PROSITE" id="PS50041"/>
    </source>
</evidence>
<feature type="domain" description="EGF-like" evidence="8">
    <location>
        <begin position="1182"/>
        <end position="1217"/>
    </location>
</feature>
<feature type="disulfide bond" evidence="5">
    <location>
        <begin position="1084"/>
        <end position="1093"/>
    </location>
</feature>
<feature type="disulfide bond" evidence="5">
    <location>
        <begin position="963"/>
        <end position="972"/>
    </location>
</feature>
<dbReference type="Gene3D" id="3.10.100.10">
    <property type="entry name" value="Mannose-Binding Protein A, subunit A"/>
    <property type="match status" value="2"/>
</dbReference>
<dbReference type="InterPro" id="IPR018097">
    <property type="entry name" value="EGF_Ca-bd_CS"/>
</dbReference>